<feature type="transmembrane region" description="Helical" evidence="2">
    <location>
        <begin position="228"/>
        <end position="251"/>
    </location>
</feature>
<dbReference type="Pfam" id="PF07686">
    <property type="entry name" value="V-set"/>
    <property type="match status" value="2"/>
</dbReference>
<dbReference type="PANTHER" id="PTHR15343:SF0">
    <property type="entry name" value="T-CELL ANTIGEN CD7"/>
    <property type="match status" value="1"/>
</dbReference>
<dbReference type="InterPro" id="IPR013783">
    <property type="entry name" value="Ig-like_fold"/>
</dbReference>
<evidence type="ECO:0000256" key="1">
    <source>
        <dbReference type="SAM" id="MobiDB-lite"/>
    </source>
</evidence>
<sequence>MKPGGQPPFGLYLRRSWLRPVDVFFKYTMNDASVNESFKGRVSVSGDPSNYSVNVTISQLRAADTDRYTCEFMVERIGAEDEKIQGNTEIFLQVIPHAPSSEDLDLIQTCTGGSAVLPCFTPNSEGLAVEGVVLNRQRGRAPVEVAYHSQRRHTSLFPTERVQLSSAPGQGGITFNVTLLQLQPEDSALYSCLLLLRGRPESSTGLRGQVFFISVQGDRCGCSSYPTLLYALSGAVGVLFLLLLLVGCVVARKGKTRQDIKTHSQAPIYEEMVGMQSPSRKLTESSEYNNCPLKRASPGNHYESPSGALFPRSDSEK</sequence>
<feature type="compositionally biased region" description="Polar residues" evidence="1">
    <location>
        <begin position="277"/>
        <end position="289"/>
    </location>
</feature>
<keyword evidence="2" id="KW-1133">Transmembrane helix</keyword>
<dbReference type="AlphaFoldDB" id="A0A315WUU2"/>
<gene>
    <name evidence="4" type="ORF">CCH79_00012481</name>
</gene>
<keyword evidence="5" id="KW-1185">Reference proteome</keyword>
<evidence type="ECO:0000259" key="3">
    <source>
        <dbReference type="SMART" id="SM00406"/>
    </source>
</evidence>
<organism evidence="4 5">
    <name type="scientific">Gambusia affinis</name>
    <name type="common">Western mosquitofish</name>
    <name type="synonym">Heterandria affinis</name>
    <dbReference type="NCBI Taxonomy" id="33528"/>
    <lineage>
        <taxon>Eukaryota</taxon>
        <taxon>Metazoa</taxon>
        <taxon>Chordata</taxon>
        <taxon>Craniata</taxon>
        <taxon>Vertebrata</taxon>
        <taxon>Euteleostomi</taxon>
        <taxon>Actinopterygii</taxon>
        <taxon>Neopterygii</taxon>
        <taxon>Teleostei</taxon>
        <taxon>Neoteleostei</taxon>
        <taxon>Acanthomorphata</taxon>
        <taxon>Ovalentaria</taxon>
        <taxon>Atherinomorphae</taxon>
        <taxon>Cyprinodontiformes</taxon>
        <taxon>Poeciliidae</taxon>
        <taxon>Poeciliinae</taxon>
        <taxon>Gambusia</taxon>
    </lineage>
</organism>
<accession>A0A315WUU2</accession>
<reference evidence="4 5" key="1">
    <citation type="journal article" date="2018" name="G3 (Bethesda)">
        <title>A High-Quality Reference Genome for the Invasive Mosquitofish Gambusia affinis Using a Chicago Library.</title>
        <authorList>
            <person name="Hoffberg S.L."/>
            <person name="Troendle N.J."/>
            <person name="Glenn T.C."/>
            <person name="Mahmud O."/>
            <person name="Louha S."/>
            <person name="Chalopin D."/>
            <person name="Bennetzen J.L."/>
            <person name="Mauricio R."/>
        </authorList>
    </citation>
    <scope>NUCLEOTIDE SEQUENCE [LARGE SCALE GENOMIC DNA]</scope>
    <source>
        <strain evidence="4">NE01/NJP1002.9</strain>
        <tissue evidence="4">Muscle</tissue>
    </source>
</reference>
<dbReference type="SMART" id="SM00406">
    <property type="entry name" value="IGv"/>
    <property type="match status" value="2"/>
</dbReference>
<dbReference type="InterPro" id="IPR039090">
    <property type="entry name" value="CD7"/>
</dbReference>
<keyword evidence="2" id="KW-0812">Transmembrane</keyword>
<protein>
    <recommendedName>
        <fullName evidence="3">Immunoglobulin V-set domain-containing protein</fullName>
    </recommendedName>
</protein>
<dbReference type="SUPFAM" id="SSF48726">
    <property type="entry name" value="Immunoglobulin"/>
    <property type="match status" value="2"/>
</dbReference>
<feature type="domain" description="Immunoglobulin V-set" evidence="3">
    <location>
        <begin position="114"/>
        <end position="194"/>
    </location>
</feature>
<evidence type="ECO:0000256" key="2">
    <source>
        <dbReference type="SAM" id="Phobius"/>
    </source>
</evidence>
<feature type="domain" description="Immunoglobulin V-set" evidence="3">
    <location>
        <begin position="4"/>
        <end position="72"/>
    </location>
</feature>
<dbReference type="Proteomes" id="UP000250572">
    <property type="component" value="Unassembled WGS sequence"/>
</dbReference>
<feature type="region of interest" description="Disordered" evidence="1">
    <location>
        <begin position="277"/>
        <end position="317"/>
    </location>
</feature>
<comment type="caution">
    <text evidence="4">The sequence shown here is derived from an EMBL/GenBank/DDBJ whole genome shotgun (WGS) entry which is preliminary data.</text>
</comment>
<dbReference type="InterPro" id="IPR036179">
    <property type="entry name" value="Ig-like_dom_sf"/>
</dbReference>
<feature type="non-terminal residue" evidence="4">
    <location>
        <position position="317"/>
    </location>
</feature>
<dbReference type="GO" id="GO:0016020">
    <property type="term" value="C:membrane"/>
    <property type="evidence" value="ECO:0007669"/>
    <property type="project" value="InterPro"/>
</dbReference>
<dbReference type="GO" id="GO:0038023">
    <property type="term" value="F:signaling receptor activity"/>
    <property type="evidence" value="ECO:0007669"/>
    <property type="project" value="InterPro"/>
</dbReference>
<name>A0A315WUU2_GAMAF</name>
<dbReference type="InterPro" id="IPR013106">
    <property type="entry name" value="Ig_V-set"/>
</dbReference>
<dbReference type="GO" id="GO:0002250">
    <property type="term" value="P:adaptive immune response"/>
    <property type="evidence" value="ECO:0007669"/>
    <property type="project" value="InterPro"/>
</dbReference>
<evidence type="ECO:0000313" key="4">
    <source>
        <dbReference type="EMBL" id="PWA32703.1"/>
    </source>
</evidence>
<proteinExistence type="predicted"/>
<dbReference type="PANTHER" id="PTHR15343">
    <property type="entry name" value="CD7"/>
    <property type="match status" value="1"/>
</dbReference>
<dbReference type="EMBL" id="NHOQ01000158">
    <property type="protein sequence ID" value="PWA32703.1"/>
    <property type="molecule type" value="Genomic_DNA"/>
</dbReference>
<evidence type="ECO:0000313" key="5">
    <source>
        <dbReference type="Proteomes" id="UP000250572"/>
    </source>
</evidence>
<dbReference type="Gene3D" id="2.60.40.10">
    <property type="entry name" value="Immunoglobulins"/>
    <property type="match status" value="2"/>
</dbReference>
<keyword evidence="2" id="KW-0472">Membrane</keyword>